<accession>A0AAD1NWQ0</accession>
<dbReference type="EMBL" id="AP024747">
    <property type="protein sequence ID" value="BCY26288.1"/>
    <property type="molecule type" value="Genomic_DNA"/>
</dbReference>
<keyword evidence="1" id="KW-0732">Signal</keyword>
<evidence type="ECO:0000256" key="1">
    <source>
        <dbReference type="SAM" id="SignalP"/>
    </source>
</evidence>
<dbReference type="AlphaFoldDB" id="A0AAD1NWQ0"/>
<evidence type="ECO:0000313" key="3">
    <source>
        <dbReference type="Proteomes" id="UP000825072"/>
    </source>
</evidence>
<dbReference type="RefSeq" id="WP_002528157.1">
    <property type="nucleotide sequence ID" value="NZ_AP024747.1"/>
</dbReference>
<dbReference type="Proteomes" id="UP000825072">
    <property type="component" value="Chromosome 1"/>
</dbReference>
<reference evidence="2" key="1">
    <citation type="submission" date="2021-06" db="EMBL/GenBank/DDBJ databases">
        <title>Genome sequence of Cutibacterium modestum strain KB17-24694.</title>
        <authorList>
            <person name="Dekio I."/>
            <person name="Asahina A."/>
            <person name="Nishida M."/>
        </authorList>
    </citation>
    <scope>NUCLEOTIDE SEQUENCE</scope>
    <source>
        <strain evidence="2">KB17-24694</strain>
    </source>
</reference>
<dbReference type="GeneID" id="92881447"/>
<proteinExistence type="predicted"/>
<feature type="signal peptide" evidence="1">
    <location>
        <begin position="1"/>
        <end position="28"/>
    </location>
</feature>
<feature type="chain" id="PRO_5042235891" description="Secreted protein" evidence="1">
    <location>
        <begin position="29"/>
        <end position="186"/>
    </location>
</feature>
<evidence type="ECO:0000313" key="2">
    <source>
        <dbReference type="EMBL" id="BCY26288.1"/>
    </source>
</evidence>
<organism evidence="2 3">
    <name type="scientific">Cutibacterium modestum</name>
    <dbReference type="NCBI Taxonomy" id="2559073"/>
    <lineage>
        <taxon>Bacteria</taxon>
        <taxon>Bacillati</taxon>
        <taxon>Actinomycetota</taxon>
        <taxon>Actinomycetes</taxon>
        <taxon>Propionibacteriales</taxon>
        <taxon>Propionibacteriaceae</taxon>
        <taxon>Cutibacterium</taxon>
    </lineage>
</organism>
<evidence type="ECO:0008006" key="4">
    <source>
        <dbReference type="Google" id="ProtNLM"/>
    </source>
</evidence>
<gene>
    <name evidence="2" type="ORF">KB1_22780</name>
</gene>
<protein>
    <recommendedName>
        <fullName evidence="4">Secreted protein</fullName>
    </recommendedName>
</protein>
<name>A0AAD1NWQ0_9ACTN</name>
<sequence length="186" mass="19655">MIKNRLVAAGTVAALATGTALIAAPAYAADPAPAPISSTKSSIDKSKLPIHIDFDCLKRNAQERHQIEAKIAKILLKDGVTKAKTVAVKSAKDVVEAVLKDPSLLVHQGALIAKIIKIVTDNVREAFGDTSALDDLKPLAQDIVNNLKAAKACFIINRPGQPPKIQHVGQLGDLQSAAWLPASQVH</sequence>